<protein>
    <submittedName>
        <fullName evidence="3">S-adenosyl-L-methionine-dependent methyltransferase MMAR</fullName>
    </submittedName>
</protein>
<dbReference type="PANTHER" id="PTHR43619:SF2">
    <property type="entry name" value="S-ADENOSYL-L-METHIONINE-DEPENDENT METHYLTRANSFERASES SUPERFAMILY PROTEIN"/>
    <property type="match status" value="1"/>
</dbReference>
<proteinExistence type="evidence at transcript level"/>
<dbReference type="GO" id="GO:0032259">
    <property type="term" value="P:methylation"/>
    <property type="evidence" value="ECO:0007669"/>
    <property type="project" value="UniProtKB-KW"/>
</dbReference>
<dbReference type="Gene3D" id="3.40.50.150">
    <property type="entry name" value="Vaccinia Virus protein VP39"/>
    <property type="match status" value="1"/>
</dbReference>
<dbReference type="InterPro" id="IPR029063">
    <property type="entry name" value="SAM-dependent_MTases_sf"/>
</dbReference>
<dbReference type="SUPFAM" id="SSF53335">
    <property type="entry name" value="S-adenosyl-L-methionine-dependent methyltransferases"/>
    <property type="match status" value="1"/>
</dbReference>
<evidence type="ECO:0000313" key="3">
    <source>
        <dbReference type="EMBL" id="QTZ19409.1"/>
    </source>
</evidence>
<dbReference type="GO" id="GO:0008168">
    <property type="term" value="F:methyltransferase activity"/>
    <property type="evidence" value="ECO:0007669"/>
    <property type="project" value="UniProtKB-KW"/>
</dbReference>
<keyword evidence="2" id="KW-0808">Transferase</keyword>
<evidence type="ECO:0000256" key="2">
    <source>
        <dbReference type="ARBA" id="ARBA00022679"/>
    </source>
</evidence>
<evidence type="ECO:0000256" key="1">
    <source>
        <dbReference type="ARBA" id="ARBA00022603"/>
    </source>
</evidence>
<sequence>MDGHKQVVLLTDGMDTRPYRLKWPTSTIIFDVSPERVFKKAASELEGVGAKIPRGCMFLHIPLECPNIQQSLHAKGFHGNRPSIWAIQVMKGFGFCSNYHLRLNYYTNLQQS</sequence>
<keyword evidence="1 3" id="KW-0489">Methyltransferase</keyword>
<organism evidence="3">
    <name type="scientific">Bixa orellana</name>
    <name type="common">Lipstick tree</name>
    <dbReference type="NCBI Taxonomy" id="66672"/>
    <lineage>
        <taxon>Eukaryota</taxon>
        <taxon>Viridiplantae</taxon>
        <taxon>Streptophyta</taxon>
        <taxon>Embryophyta</taxon>
        <taxon>Tracheophyta</taxon>
        <taxon>Spermatophyta</taxon>
        <taxon>Magnoliopsida</taxon>
        <taxon>eudicotyledons</taxon>
        <taxon>Gunneridae</taxon>
        <taxon>Pentapetalae</taxon>
        <taxon>rosids</taxon>
        <taxon>malvids</taxon>
        <taxon>Malvales</taxon>
        <taxon>Bixaceae</taxon>
        <taxon>Bixa</taxon>
    </lineage>
</organism>
<reference evidence="3" key="1">
    <citation type="submission" date="2021-04" db="EMBL/GenBank/DDBJ databases">
        <title>Transcriptome analysis for identification of genes encoding DOXP/MEP, carotenoid and bixin pathway enzymes in seeds of Bixa orellana.</title>
        <authorList>
            <person name="Moreira V.S."/>
            <person name="Soares V.L.F."/>
            <person name="de Souza V.C."/>
            <person name="Goliatt P.V.Z.C."/>
            <person name="Reboucas T.N.H."/>
            <person name="Otoni W.C."/>
            <person name="Costa M.G.C."/>
        </authorList>
    </citation>
    <scope>NUCLEOTIDE SEQUENCE</scope>
    <source>
        <strain evidence="3">C10570_g1_i4_m.33300</strain>
    </source>
</reference>
<dbReference type="InterPro" id="IPR007213">
    <property type="entry name" value="Ppm1/Ppm2/Tcmp"/>
</dbReference>
<accession>A0A9Y0ZEN5</accession>
<dbReference type="PANTHER" id="PTHR43619">
    <property type="entry name" value="S-ADENOSYL-L-METHIONINE-DEPENDENT METHYLTRANSFERASE YKTD-RELATED"/>
    <property type="match status" value="1"/>
</dbReference>
<dbReference type="EMBL" id="MW885283">
    <property type="protein sequence ID" value="QTZ19409.1"/>
    <property type="molecule type" value="mRNA"/>
</dbReference>
<name>A0A9Y0ZEN5_BIXOR</name>
<dbReference type="AlphaFoldDB" id="A0A9Y0ZEN5"/>
<dbReference type="Pfam" id="PF04072">
    <property type="entry name" value="LCM"/>
    <property type="match status" value="1"/>
</dbReference>